<evidence type="ECO:0000256" key="2">
    <source>
        <dbReference type="SAM" id="SignalP"/>
    </source>
</evidence>
<proteinExistence type="predicted"/>
<name>A0A3B5QNR2_XIPMA</name>
<reference evidence="3" key="3">
    <citation type="submission" date="2025-08" db="UniProtKB">
        <authorList>
            <consortium name="Ensembl"/>
        </authorList>
    </citation>
    <scope>IDENTIFICATION</scope>
    <source>
        <strain evidence="3">JP 163 A</strain>
    </source>
</reference>
<feature type="signal peptide" evidence="2">
    <location>
        <begin position="1"/>
        <end position="23"/>
    </location>
</feature>
<evidence type="ECO:0000313" key="4">
    <source>
        <dbReference type="Proteomes" id="UP000002852"/>
    </source>
</evidence>
<dbReference type="Proteomes" id="UP000002852">
    <property type="component" value="Unassembled WGS sequence"/>
</dbReference>
<evidence type="ECO:0000313" key="3">
    <source>
        <dbReference type="Ensembl" id="ENSXMAP00000031875.1"/>
    </source>
</evidence>
<protein>
    <submittedName>
        <fullName evidence="3">Uncharacterized protein</fullName>
    </submittedName>
</protein>
<dbReference type="AlphaFoldDB" id="A0A3B5QNR2"/>
<feature type="compositionally biased region" description="Polar residues" evidence="1">
    <location>
        <begin position="159"/>
        <end position="171"/>
    </location>
</feature>
<feature type="chain" id="PRO_5017484509" evidence="2">
    <location>
        <begin position="24"/>
        <end position="171"/>
    </location>
</feature>
<accession>A0A3B5QNR2</accession>
<dbReference type="OMA" id="TAGSPHY"/>
<keyword evidence="4" id="KW-1185">Reference proteome</keyword>
<keyword evidence="2" id="KW-0732">Signal</keyword>
<organism evidence="3 4">
    <name type="scientific">Xiphophorus maculatus</name>
    <name type="common">Southern platyfish</name>
    <name type="synonym">Platypoecilus maculatus</name>
    <dbReference type="NCBI Taxonomy" id="8083"/>
    <lineage>
        <taxon>Eukaryota</taxon>
        <taxon>Metazoa</taxon>
        <taxon>Chordata</taxon>
        <taxon>Craniata</taxon>
        <taxon>Vertebrata</taxon>
        <taxon>Euteleostomi</taxon>
        <taxon>Actinopterygii</taxon>
        <taxon>Neopterygii</taxon>
        <taxon>Teleostei</taxon>
        <taxon>Neoteleostei</taxon>
        <taxon>Acanthomorphata</taxon>
        <taxon>Ovalentaria</taxon>
        <taxon>Atherinomorphae</taxon>
        <taxon>Cyprinodontiformes</taxon>
        <taxon>Poeciliidae</taxon>
        <taxon>Poeciliinae</taxon>
        <taxon>Xiphophorus</taxon>
    </lineage>
</organism>
<reference evidence="4" key="1">
    <citation type="submission" date="2012-01" db="EMBL/GenBank/DDBJ databases">
        <authorList>
            <person name="Walter R."/>
            <person name="Schartl M."/>
            <person name="Warren W."/>
        </authorList>
    </citation>
    <scope>NUCLEOTIDE SEQUENCE [LARGE SCALE GENOMIC DNA]</scope>
    <source>
        <strain evidence="4">JP 163 A</strain>
    </source>
</reference>
<reference evidence="4" key="2">
    <citation type="journal article" date="2013" name="Nat. Genet.">
        <title>The genome of the platyfish, Xiphophorus maculatus, provides insights into evolutionary adaptation and several complex traits.</title>
        <authorList>
            <person name="Schartl M."/>
            <person name="Walter R.B."/>
            <person name="Shen Y."/>
            <person name="Garcia T."/>
            <person name="Catchen J."/>
            <person name="Amores A."/>
            <person name="Braasch I."/>
            <person name="Chalopin D."/>
            <person name="Volff J.N."/>
            <person name="Lesch K.P."/>
            <person name="Bisazza A."/>
            <person name="Minx P."/>
            <person name="Hillier L."/>
            <person name="Wilson R.K."/>
            <person name="Fuerstenberg S."/>
            <person name="Boore J."/>
            <person name="Searle S."/>
            <person name="Postlethwait J.H."/>
            <person name="Warren W.C."/>
        </authorList>
    </citation>
    <scope>NUCLEOTIDE SEQUENCE [LARGE SCALE GENOMIC DNA]</scope>
    <source>
        <strain evidence="4">JP 163 A</strain>
    </source>
</reference>
<feature type="region of interest" description="Disordered" evidence="1">
    <location>
        <begin position="149"/>
        <end position="171"/>
    </location>
</feature>
<dbReference type="Ensembl" id="ENSXMAT00000036414.1">
    <property type="protein sequence ID" value="ENSXMAP00000031875.1"/>
    <property type="gene ID" value="ENSXMAG00000023526.1"/>
</dbReference>
<sequence>MLVLMQRFCGVSWISLLFYLGNCFPTASLPYGYNYGTAGSPHYSYAYGMNGLPLQAYDHRMSTSPPYGVGPPPAYGYLPWQPSGLDPELFLIGNVLMEVREMPLAQAGPYVMVPVGMTEPSVYPPSHLMQSNGGYHRAGDLLSDNLYSSNDYSLEPETDTMQQQDVPETDF</sequence>
<dbReference type="InParanoid" id="A0A3B5QNR2"/>
<reference evidence="3" key="4">
    <citation type="submission" date="2025-09" db="UniProtKB">
        <authorList>
            <consortium name="Ensembl"/>
        </authorList>
    </citation>
    <scope>IDENTIFICATION</scope>
    <source>
        <strain evidence="3">JP 163 A</strain>
    </source>
</reference>
<evidence type="ECO:0000256" key="1">
    <source>
        <dbReference type="SAM" id="MobiDB-lite"/>
    </source>
</evidence>
<dbReference type="GeneTree" id="ENSGT00940000179180"/>